<dbReference type="EMBL" id="QLNP01000044">
    <property type="protein sequence ID" value="RAM38650.1"/>
    <property type="molecule type" value="Genomic_DNA"/>
</dbReference>
<comment type="caution">
    <text evidence="1">The sequence shown here is derived from an EMBL/GenBank/DDBJ whole genome shotgun (WGS) entry which is preliminary data.</text>
</comment>
<dbReference type="Proteomes" id="UP000249166">
    <property type="component" value="Unassembled WGS sequence"/>
</dbReference>
<protein>
    <submittedName>
        <fullName evidence="1">CPBP family intramembrane metalloprotease</fullName>
    </submittedName>
</protein>
<evidence type="ECO:0000313" key="2">
    <source>
        <dbReference type="Proteomes" id="UP000249166"/>
    </source>
</evidence>
<keyword evidence="1" id="KW-0378">Hydrolase</keyword>
<keyword evidence="1" id="KW-0645">Protease</keyword>
<dbReference type="GO" id="GO:0006508">
    <property type="term" value="P:proteolysis"/>
    <property type="evidence" value="ECO:0007669"/>
    <property type="project" value="UniProtKB-KW"/>
</dbReference>
<reference evidence="1 2" key="1">
    <citation type="submission" date="2018-04" db="EMBL/GenBank/DDBJ databases">
        <title>Bacteria isolated from cave deposits of Manipur.</title>
        <authorList>
            <person name="Sahoo D."/>
            <person name="Sarangthem I."/>
            <person name="Nandeibam J."/>
        </authorList>
    </citation>
    <scope>NUCLEOTIDE SEQUENCE [LARGE SCALE GENOMIC DNA]</scope>
    <source>
        <strain evidence="2">mrc11</strain>
    </source>
</reference>
<proteinExistence type="predicted"/>
<evidence type="ECO:0000313" key="1">
    <source>
        <dbReference type="EMBL" id="RAM38650.1"/>
    </source>
</evidence>
<gene>
    <name evidence="1" type="ORF">DBZ45_03780</name>
</gene>
<dbReference type="AlphaFoldDB" id="A0A328HN52"/>
<keyword evidence="1" id="KW-0482">Metalloprotease</keyword>
<organism evidence="1 2">
    <name type="scientific">Arthrobacter globiformis</name>
    <dbReference type="NCBI Taxonomy" id="1665"/>
    <lineage>
        <taxon>Bacteria</taxon>
        <taxon>Bacillati</taxon>
        <taxon>Actinomycetota</taxon>
        <taxon>Actinomycetes</taxon>
        <taxon>Micrococcales</taxon>
        <taxon>Micrococcaceae</taxon>
        <taxon>Arthrobacter</taxon>
    </lineage>
</organism>
<sequence>MLPSPRPDLYRFSPLDLTAVGLYVA</sequence>
<accession>A0A328HN52</accession>
<name>A0A328HN52_ARTGO</name>
<dbReference type="GO" id="GO:0008237">
    <property type="term" value="F:metallopeptidase activity"/>
    <property type="evidence" value="ECO:0007669"/>
    <property type="project" value="UniProtKB-KW"/>
</dbReference>
<feature type="non-terminal residue" evidence="1">
    <location>
        <position position="25"/>
    </location>
</feature>